<dbReference type="AlphaFoldDB" id="A0AAE7E4T1"/>
<reference evidence="1 2" key="1">
    <citation type="submission" date="2020-05" db="EMBL/GenBank/DDBJ databases">
        <title>Complete genome sequencing of Campylobacter and Arcobacter type strains.</title>
        <authorList>
            <person name="Miller W.G."/>
            <person name="Yee E."/>
        </authorList>
    </citation>
    <scope>NUCLEOTIDE SEQUENCE [LARGE SCALE GENOMIC DNA]</scope>
    <source>
        <strain evidence="1 2">LMG 26156</strain>
    </source>
</reference>
<accession>A0AAE7E4T1</accession>
<sequence>MAFNFSPLKNLRNTFFIKNTIQKIKILGARHFKLNARALNIPYQSNSDKKNPISPELKF</sequence>
<dbReference type="EMBL" id="CP053840">
    <property type="protein sequence ID" value="QKF67297.1"/>
    <property type="molecule type" value="Genomic_DNA"/>
</dbReference>
<gene>
    <name evidence="1" type="ORF">AVENP_1751</name>
</gene>
<proteinExistence type="predicted"/>
<dbReference type="Proteomes" id="UP000503482">
    <property type="component" value="Chromosome"/>
</dbReference>
<organism evidence="1 2">
    <name type="scientific">Arcobacter venerupis</name>
    <dbReference type="NCBI Taxonomy" id="1054033"/>
    <lineage>
        <taxon>Bacteria</taxon>
        <taxon>Pseudomonadati</taxon>
        <taxon>Campylobacterota</taxon>
        <taxon>Epsilonproteobacteria</taxon>
        <taxon>Campylobacterales</taxon>
        <taxon>Arcobacteraceae</taxon>
        <taxon>Arcobacter</taxon>
    </lineage>
</organism>
<evidence type="ECO:0000313" key="1">
    <source>
        <dbReference type="EMBL" id="QKF67297.1"/>
    </source>
</evidence>
<evidence type="ECO:0000313" key="2">
    <source>
        <dbReference type="Proteomes" id="UP000503482"/>
    </source>
</evidence>
<protein>
    <submittedName>
        <fullName evidence="1">Uncharacterized protein</fullName>
    </submittedName>
</protein>
<name>A0AAE7E4T1_9BACT</name>
<keyword evidence="2" id="KW-1185">Reference proteome</keyword>
<dbReference type="KEGG" id="avp:AVENP_1751"/>